<comment type="caution">
    <text evidence="2">The sequence shown here is derived from an EMBL/GenBank/DDBJ whole genome shotgun (WGS) entry which is preliminary data.</text>
</comment>
<organism evidence="2 3">
    <name type="scientific">Trichocladium antarcticum</name>
    <dbReference type="NCBI Taxonomy" id="1450529"/>
    <lineage>
        <taxon>Eukaryota</taxon>
        <taxon>Fungi</taxon>
        <taxon>Dikarya</taxon>
        <taxon>Ascomycota</taxon>
        <taxon>Pezizomycotina</taxon>
        <taxon>Sordariomycetes</taxon>
        <taxon>Sordariomycetidae</taxon>
        <taxon>Sordariales</taxon>
        <taxon>Chaetomiaceae</taxon>
        <taxon>Trichocladium</taxon>
    </lineage>
</organism>
<protein>
    <submittedName>
        <fullName evidence="2">Uncharacterized protein</fullName>
    </submittedName>
</protein>
<proteinExistence type="predicted"/>
<accession>A0AAN6ZEP0</accession>
<feature type="region of interest" description="Disordered" evidence="1">
    <location>
        <begin position="126"/>
        <end position="148"/>
    </location>
</feature>
<dbReference type="Proteomes" id="UP001304895">
    <property type="component" value="Unassembled WGS sequence"/>
</dbReference>
<reference evidence="2" key="1">
    <citation type="journal article" date="2023" name="Mol. Phylogenet. Evol.">
        <title>Genome-scale phylogeny and comparative genomics of the fungal order Sordariales.</title>
        <authorList>
            <person name="Hensen N."/>
            <person name="Bonometti L."/>
            <person name="Westerberg I."/>
            <person name="Brannstrom I.O."/>
            <person name="Guillou S."/>
            <person name="Cros-Aarteil S."/>
            <person name="Calhoun S."/>
            <person name="Haridas S."/>
            <person name="Kuo A."/>
            <person name="Mondo S."/>
            <person name="Pangilinan J."/>
            <person name="Riley R."/>
            <person name="LaButti K."/>
            <person name="Andreopoulos B."/>
            <person name="Lipzen A."/>
            <person name="Chen C."/>
            <person name="Yan M."/>
            <person name="Daum C."/>
            <person name="Ng V."/>
            <person name="Clum A."/>
            <person name="Steindorff A."/>
            <person name="Ohm R.A."/>
            <person name="Martin F."/>
            <person name="Silar P."/>
            <person name="Natvig D.O."/>
            <person name="Lalanne C."/>
            <person name="Gautier V."/>
            <person name="Ament-Velasquez S.L."/>
            <person name="Kruys A."/>
            <person name="Hutchinson M.I."/>
            <person name="Powell A.J."/>
            <person name="Barry K."/>
            <person name="Miller A.N."/>
            <person name="Grigoriev I.V."/>
            <person name="Debuchy R."/>
            <person name="Gladieux P."/>
            <person name="Hiltunen Thoren M."/>
            <person name="Johannesson H."/>
        </authorList>
    </citation>
    <scope>NUCLEOTIDE SEQUENCE</scope>
    <source>
        <strain evidence="2">CBS 123565</strain>
    </source>
</reference>
<evidence type="ECO:0000313" key="2">
    <source>
        <dbReference type="EMBL" id="KAK4134961.1"/>
    </source>
</evidence>
<name>A0AAN6ZEP0_9PEZI</name>
<evidence type="ECO:0000313" key="3">
    <source>
        <dbReference type="Proteomes" id="UP001304895"/>
    </source>
</evidence>
<dbReference type="AlphaFoldDB" id="A0AAN6ZEP0"/>
<evidence type="ECO:0000256" key="1">
    <source>
        <dbReference type="SAM" id="MobiDB-lite"/>
    </source>
</evidence>
<dbReference type="EMBL" id="MU853407">
    <property type="protein sequence ID" value="KAK4134961.1"/>
    <property type="molecule type" value="Genomic_DNA"/>
</dbReference>
<sequence length="148" mass="15766">MYSRYILFLTTAAGLLLSKKFKRLVSILNYRSENSAAAAATAATATAAAALAALPNLEPNPIYKTNIGGFPYRYRRYLTILLTSICSIRKETTAAPATNPFFASPCAATPSTSLFIARRVNSLTLNASAPNPRAPNPSAPNLSAPNRS</sequence>
<feature type="compositionally biased region" description="Low complexity" evidence="1">
    <location>
        <begin position="139"/>
        <end position="148"/>
    </location>
</feature>
<reference evidence="2" key="2">
    <citation type="submission" date="2023-05" db="EMBL/GenBank/DDBJ databases">
        <authorList>
            <consortium name="Lawrence Berkeley National Laboratory"/>
            <person name="Steindorff A."/>
            <person name="Hensen N."/>
            <person name="Bonometti L."/>
            <person name="Westerberg I."/>
            <person name="Brannstrom I.O."/>
            <person name="Guillou S."/>
            <person name="Cros-Aarteil S."/>
            <person name="Calhoun S."/>
            <person name="Haridas S."/>
            <person name="Kuo A."/>
            <person name="Mondo S."/>
            <person name="Pangilinan J."/>
            <person name="Riley R."/>
            <person name="Labutti K."/>
            <person name="Andreopoulos B."/>
            <person name="Lipzen A."/>
            <person name="Chen C."/>
            <person name="Yanf M."/>
            <person name="Daum C."/>
            <person name="Ng V."/>
            <person name="Clum A."/>
            <person name="Ohm R."/>
            <person name="Martin F."/>
            <person name="Silar P."/>
            <person name="Natvig D."/>
            <person name="Lalanne C."/>
            <person name="Gautier V."/>
            <person name="Ament-Velasquez S.L."/>
            <person name="Kruys A."/>
            <person name="Hutchinson M.I."/>
            <person name="Powell A.J."/>
            <person name="Barry K."/>
            <person name="Miller A.N."/>
            <person name="Grigoriev I.V."/>
            <person name="Debuchy R."/>
            <person name="Gladieux P."/>
            <person name="Thoren M.H."/>
            <person name="Johannesson H."/>
        </authorList>
    </citation>
    <scope>NUCLEOTIDE SEQUENCE</scope>
    <source>
        <strain evidence="2">CBS 123565</strain>
    </source>
</reference>
<gene>
    <name evidence="2" type="ORF">BT67DRAFT_433765</name>
</gene>
<keyword evidence="3" id="KW-1185">Reference proteome</keyword>